<evidence type="ECO:0000259" key="17">
    <source>
        <dbReference type="PROSITE" id="PS50089"/>
    </source>
</evidence>
<keyword evidence="19" id="KW-1185">Reference proteome</keyword>
<keyword evidence="8 14" id="KW-0863">Zinc-finger</keyword>
<evidence type="ECO:0000256" key="5">
    <source>
        <dbReference type="ARBA" id="ARBA00022679"/>
    </source>
</evidence>
<dbReference type="InterPro" id="IPR001841">
    <property type="entry name" value="Znf_RING"/>
</dbReference>
<name>A0AAV5JYQ6_9ROSI</name>
<sequence>MDPQPNSPLSSIPSPYYSLDFGKQSTPSSSSSKISPVLLLVIVILALIFFLAGLLHLLVRFFLKRPSFSPIFHSNRHPETSGSHRLQHLFRLHDSGLDQASIDALPVFFYKDVTGLKEPFDCAVCLCEFSYQDKLRLLPACSHAFHIDCIDTWLLSNSTCPLCRGSLSSSGLPMENPVFSYDYLRETSNGIGGNGENGVSCSDQKPMIIEEVGEKRVFSVRLGKFRSMNSGESGREKGNGEISSSCNFDVRRCYSMGAFQYVVDDSTLQVALSSGIPNGGRNGKLAKGKGIDGNSSTDEAEEKRIRRTRGESFSVSKIWLWPNKSRFPTSSDIYASTVSQFAIQCQSSSCLKQ</sequence>
<dbReference type="Gene3D" id="3.30.40.10">
    <property type="entry name" value="Zinc/RING finger domain, C3HC4 (zinc finger)"/>
    <property type="match status" value="1"/>
</dbReference>
<keyword evidence="5" id="KW-0808">Transferase</keyword>
<comment type="pathway">
    <text evidence="3">Protein modification; protein ubiquitination.</text>
</comment>
<evidence type="ECO:0000256" key="16">
    <source>
        <dbReference type="SAM" id="Phobius"/>
    </source>
</evidence>
<dbReference type="GO" id="GO:0016020">
    <property type="term" value="C:membrane"/>
    <property type="evidence" value="ECO:0007669"/>
    <property type="project" value="UniProtKB-SubCell"/>
</dbReference>
<proteinExistence type="inferred from homology"/>
<reference evidence="18 19" key="1">
    <citation type="journal article" date="2021" name="Commun. Biol.">
        <title>The genome of Shorea leprosula (Dipterocarpaceae) highlights the ecological relevance of drought in aseasonal tropical rainforests.</title>
        <authorList>
            <person name="Ng K.K.S."/>
            <person name="Kobayashi M.J."/>
            <person name="Fawcett J.A."/>
            <person name="Hatakeyama M."/>
            <person name="Paape T."/>
            <person name="Ng C.H."/>
            <person name="Ang C.C."/>
            <person name="Tnah L.H."/>
            <person name="Lee C.T."/>
            <person name="Nishiyama T."/>
            <person name="Sese J."/>
            <person name="O'Brien M.J."/>
            <person name="Copetti D."/>
            <person name="Mohd Noor M.I."/>
            <person name="Ong R.C."/>
            <person name="Putra M."/>
            <person name="Sireger I.Z."/>
            <person name="Indrioko S."/>
            <person name="Kosugi Y."/>
            <person name="Izuno A."/>
            <person name="Isagi Y."/>
            <person name="Lee S.L."/>
            <person name="Shimizu K.K."/>
        </authorList>
    </citation>
    <scope>NUCLEOTIDE SEQUENCE [LARGE SCALE GENOMIC DNA]</scope>
    <source>
        <strain evidence="18">214</strain>
    </source>
</reference>
<evidence type="ECO:0000256" key="1">
    <source>
        <dbReference type="ARBA" id="ARBA00000900"/>
    </source>
</evidence>
<evidence type="ECO:0000256" key="11">
    <source>
        <dbReference type="ARBA" id="ARBA00022989"/>
    </source>
</evidence>
<evidence type="ECO:0000256" key="9">
    <source>
        <dbReference type="ARBA" id="ARBA00022786"/>
    </source>
</evidence>
<dbReference type="CDD" id="cd16461">
    <property type="entry name" value="RING-H2_EL5-like"/>
    <property type="match status" value="1"/>
</dbReference>
<comment type="subcellular location">
    <subcellularLocation>
        <location evidence="2">Membrane</location>
        <topology evidence="2">Single-pass membrane protein</topology>
    </subcellularLocation>
</comment>
<dbReference type="SMART" id="SM00184">
    <property type="entry name" value="RING"/>
    <property type="match status" value="1"/>
</dbReference>
<keyword evidence="7" id="KW-0479">Metal-binding</keyword>
<dbReference type="PANTHER" id="PTHR45768:SF71">
    <property type="entry name" value="RING_U-BOX SUPERFAMILY PROTEIN"/>
    <property type="match status" value="1"/>
</dbReference>
<evidence type="ECO:0000256" key="15">
    <source>
        <dbReference type="SAM" id="MobiDB-lite"/>
    </source>
</evidence>
<evidence type="ECO:0000256" key="2">
    <source>
        <dbReference type="ARBA" id="ARBA00004167"/>
    </source>
</evidence>
<evidence type="ECO:0000256" key="7">
    <source>
        <dbReference type="ARBA" id="ARBA00022723"/>
    </source>
</evidence>
<evidence type="ECO:0000256" key="14">
    <source>
        <dbReference type="PROSITE-ProRule" id="PRU00175"/>
    </source>
</evidence>
<feature type="region of interest" description="Disordered" evidence="15">
    <location>
        <begin position="283"/>
        <end position="305"/>
    </location>
</feature>
<dbReference type="EMBL" id="BPVZ01000051">
    <property type="protein sequence ID" value="GKV18897.1"/>
    <property type="molecule type" value="Genomic_DNA"/>
</dbReference>
<dbReference type="GO" id="GO:0031625">
    <property type="term" value="F:ubiquitin protein ligase binding"/>
    <property type="evidence" value="ECO:0007669"/>
    <property type="project" value="TreeGrafter"/>
</dbReference>
<dbReference type="Pfam" id="PF13639">
    <property type="entry name" value="zf-RING_2"/>
    <property type="match status" value="1"/>
</dbReference>
<dbReference type="SUPFAM" id="SSF57850">
    <property type="entry name" value="RING/U-box"/>
    <property type="match status" value="1"/>
</dbReference>
<feature type="transmembrane region" description="Helical" evidence="16">
    <location>
        <begin position="37"/>
        <end position="59"/>
    </location>
</feature>
<keyword evidence="9" id="KW-0833">Ubl conjugation pathway</keyword>
<evidence type="ECO:0000313" key="18">
    <source>
        <dbReference type="EMBL" id="GKV18897.1"/>
    </source>
</evidence>
<keyword evidence="12 16" id="KW-0472">Membrane</keyword>
<comment type="caution">
    <text evidence="18">The sequence shown here is derived from an EMBL/GenBank/DDBJ whole genome shotgun (WGS) entry which is preliminary data.</text>
</comment>
<feature type="domain" description="RING-type" evidence="17">
    <location>
        <begin position="122"/>
        <end position="164"/>
    </location>
</feature>
<evidence type="ECO:0000256" key="8">
    <source>
        <dbReference type="ARBA" id="ARBA00022771"/>
    </source>
</evidence>
<dbReference type="FunFam" id="3.30.40.10:FF:000207">
    <property type="entry name" value="RING-H2 finger protein ATL46-like"/>
    <property type="match status" value="1"/>
</dbReference>
<comment type="catalytic activity">
    <reaction evidence="1">
        <text>S-ubiquitinyl-[E2 ubiquitin-conjugating enzyme]-L-cysteine + [acceptor protein]-L-lysine = [E2 ubiquitin-conjugating enzyme]-L-cysteine + N(6)-ubiquitinyl-[acceptor protein]-L-lysine.</text>
        <dbReference type="EC" id="2.3.2.27"/>
    </reaction>
</comment>
<dbReference type="Proteomes" id="UP001054252">
    <property type="component" value="Unassembled WGS sequence"/>
</dbReference>
<gene>
    <name evidence="18" type="ORF">SLEP1_g29217</name>
</gene>
<keyword evidence="6 16" id="KW-0812">Transmembrane</keyword>
<evidence type="ECO:0000256" key="12">
    <source>
        <dbReference type="ARBA" id="ARBA00023136"/>
    </source>
</evidence>
<dbReference type="PROSITE" id="PS50089">
    <property type="entry name" value="ZF_RING_2"/>
    <property type="match status" value="1"/>
</dbReference>
<accession>A0AAV5JYQ6</accession>
<keyword evidence="10" id="KW-0862">Zinc</keyword>
<dbReference type="GO" id="GO:0061630">
    <property type="term" value="F:ubiquitin protein ligase activity"/>
    <property type="evidence" value="ECO:0007669"/>
    <property type="project" value="UniProtKB-EC"/>
</dbReference>
<organism evidence="18 19">
    <name type="scientific">Rubroshorea leprosula</name>
    <dbReference type="NCBI Taxonomy" id="152421"/>
    <lineage>
        <taxon>Eukaryota</taxon>
        <taxon>Viridiplantae</taxon>
        <taxon>Streptophyta</taxon>
        <taxon>Embryophyta</taxon>
        <taxon>Tracheophyta</taxon>
        <taxon>Spermatophyta</taxon>
        <taxon>Magnoliopsida</taxon>
        <taxon>eudicotyledons</taxon>
        <taxon>Gunneridae</taxon>
        <taxon>Pentapetalae</taxon>
        <taxon>rosids</taxon>
        <taxon>malvids</taxon>
        <taxon>Malvales</taxon>
        <taxon>Dipterocarpaceae</taxon>
        <taxon>Rubroshorea</taxon>
    </lineage>
</organism>
<evidence type="ECO:0000256" key="10">
    <source>
        <dbReference type="ARBA" id="ARBA00022833"/>
    </source>
</evidence>
<comment type="similarity">
    <text evidence="13">Belongs to the RING-type zinc finger family. ATL subfamily.</text>
</comment>
<evidence type="ECO:0000256" key="13">
    <source>
        <dbReference type="ARBA" id="ARBA00024209"/>
    </source>
</evidence>
<dbReference type="GO" id="GO:0008270">
    <property type="term" value="F:zinc ion binding"/>
    <property type="evidence" value="ECO:0007669"/>
    <property type="project" value="UniProtKB-KW"/>
</dbReference>
<dbReference type="PANTHER" id="PTHR45768">
    <property type="entry name" value="E3 UBIQUITIN-PROTEIN LIGASE RNF13-LIKE"/>
    <property type="match status" value="1"/>
</dbReference>
<dbReference type="InterPro" id="IPR013083">
    <property type="entry name" value="Znf_RING/FYVE/PHD"/>
</dbReference>
<dbReference type="EC" id="2.3.2.27" evidence="4"/>
<protein>
    <recommendedName>
        <fullName evidence="4">RING-type E3 ubiquitin transferase</fullName>
        <ecNumber evidence="4">2.3.2.27</ecNumber>
    </recommendedName>
</protein>
<evidence type="ECO:0000256" key="4">
    <source>
        <dbReference type="ARBA" id="ARBA00012483"/>
    </source>
</evidence>
<evidence type="ECO:0000313" key="19">
    <source>
        <dbReference type="Proteomes" id="UP001054252"/>
    </source>
</evidence>
<dbReference type="AlphaFoldDB" id="A0AAV5JYQ6"/>
<keyword evidence="11 16" id="KW-1133">Transmembrane helix</keyword>
<evidence type="ECO:0000256" key="6">
    <source>
        <dbReference type="ARBA" id="ARBA00022692"/>
    </source>
</evidence>
<evidence type="ECO:0000256" key="3">
    <source>
        <dbReference type="ARBA" id="ARBA00004906"/>
    </source>
</evidence>